<organism evidence="1 2">
    <name type="scientific">Moorena producens PAL-8-15-08-1</name>
    <dbReference type="NCBI Taxonomy" id="1458985"/>
    <lineage>
        <taxon>Bacteria</taxon>
        <taxon>Bacillati</taxon>
        <taxon>Cyanobacteriota</taxon>
        <taxon>Cyanophyceae</taxon>
        <taxon>Coleofasciculales</taxon>
        <taxon>Coleofasciculaceae</taxon>
        <taxon>Moorena</taxon>
    </lineage>
</organism>
<dbReference type="AlphaFoldDB" id="A0A1D8TY54"/>
<name>A0A1D8TY54_9CYAN</name>
<sequence>MVNRVLNEIVSAKEPFNSYETVKEAVETNVIAMLPQLPSRKVITHYRRLRDLHPLDHNFCLRLVI</sequence>
<dbReference type="KEGG" id="mpro:BJP34_26905"/>
<evidence type="ECO:0000313" key="1">
    <source>
        <dbReference type="EMBL" id="AOX02590.1"/>
    </source>
</evidence>
<gene>
    <name evidence="1" type="ORF">BJP34_26905</name>
</gene>
<protein>
    <submittedName>
        <fullName evidence="1">Uncharacterized protein</fullName>
    </submittedName>
</protein>
<accession>A0A1D8TY54</accession>
<dbReference type="STRING" id="1458985.BJP34_26905"/>
<proteinExistence type="predicted"/>
<evidence type="ECO:0000313" key="2">
    <source>
        <dbReference type="Proteomes" id="UP000177870"/>
    </source>
</evidence>
<reference evidence="2" key="1">
    <citation type="submission" date="2016-10" db="EMBL/GenBank/DDBJ databases">
        <title>Comparative genomics uncovers the prolific and rare metabolic potential of the cyanobacterial genus Moorea.</title>
        <authorList>
            <person name="Leao T."/>
            <person name="Castelao G."/>
            <person name="Korobeynikov A."/>
            <person name="Monroe E.A."/>
            <person name="Podell S."/>
            <person name="Glukhov E."/>
            <person name="Allen E."/>
            <person name="Gerwick W.H."/>
            <person name="Gerwick L."/>
        </authorList>
    </citation>
    <scope>NUCLEOTIDE SEQUENCE [LARGE SCALE GENOMIC DNA]</scope>
    <source>
        <strain evidence="2">PAL-8-15-08-1</strain>
    </source>
</reference>
<dbReference type="EMBL" id="CP017599">
    <property type="protein sequence ID" value="AOX02590.1"/>
    <property type="molecule type" value="Genomic_DNA"/>
</dbReference>
<dbReference type="Proteomes" id="UP000177870">
    <property type="component" value="Chromosome"/>
</dbReference>